<name>A0A0A9FT27_ARUDO</name>
<accession>A0A0A9FT27</accession>
<reference evidence="1" key="1">
    <citation type="submission" date="2014-09" db="EMBL/GenBank/DDBJ databases">
        <authorList>
            <person name="Magalhaes I.L.F."/>
            <person name="Oliveira U."/>
            <person name="Santos F.R."/>
            <person name="Vidigal T.H.D.A."/>
            <person name="Brescovit A.D."/>
            <person name="Santos A.J."/>
        </authorList>
    </citation>
    <scope>NUCLEOTIDE SEQUENCE</scope>
    <source>
        <tissue evidence="1">Shoot tissue taken approximately 20 cm above the soil surface</tissue>
    </source>
</reference>
<protein>
    <submittedName>
        <fullName evidence="1">Uncharacterized protein</fullName>
    </submittedName>
</protein>
<proteinExistence type="predicted"/>
<dbReference type="AlphaFoldDB" id="A0A0A9FT27"/>
<evidence type="ECO:0000313" key="1">
    <source>
        <dbReference type="EMBL" id="JAE13466.1"/>
    </source>
</evidence>
<sequence>MKRWMAAGRQSSRSRTKSE</sequence>
<organism evidence="1">
    <name type="scientific">Arundo donax</name>
    <name type="common">Giant reed</name>
    <name type="synonym">Donax arundinaceus</name>
    <dbReference type="NCBI Taxonomy" id="35708"/>
    <lineage>
        <taxon>Eukaryota</taxon>
        <taxon>Viridiplantae</taxon>
        <taxon>Streptophyta</taxon>
        <taxon>Embryophyta</taxon>
        <taxon>Tracheophyta</taxon>
        <taxon>Spermatophyta</taxon>
        <taxon>Magnoliopsida</taxon>
        <taxon>Liliopsida</taxon>
        <taxon>Poales</taxon>
        <taxon>Poaceae</taxon>
        <taxon>PACMAD clade</taxon>
        <taxon>Arundinoideae</taxon>
        <taxon>Arundineae</taxon>
        <taxon>Arundo</taxon>
    </lineage>
</organism>
<reference evidence="1" key="2">
    <citation type="journal article" date="2015" name="Data Brief">
        <title>Shoot transcriptome of the giant reed, Arundo donax.</title>
        <authorList>
            <person name="Barrero R.A."/>
            <person name="Guerrero F.D."/>
            <person name="Moolhuijzen P."/>
            <person name="Goolsby J.A."/>
            <person name="Tidwell J."/>
            <person name="Bellgard S.E."/>
            <person name="Bellgard M.I."/>
        </authorList>
    </citation>
    <scope>NUCLEOTIDE SEQUENCE</scope>
    <source>
        <tissue evidence="1">Shoot tissue taken approximately 20 cm above the soil surface</tissue>
    </source>
</reference>
<dbReference type="EMBL" id="GBRH01184430">
    <property type="protein sequence ID" value="JAE13466.1"/>
    <property type="molecule type" value="Transcribed_RNA"/>
</dbReference>